<dbReference type="EMBL" id="MCBS01021838">
    <property type="protein sequence ID" value="RKF77566.1"/>
    <property type="molecule type" value="Genomic_DNA"/>
</dbReference>
<reference evidence="1 2" key="1">
    <citation type="journal article" date="2018" name="BMC Genomics">
        <title>Comparative genome analyses reveal sequence features reflecting distinct modes of host-adaptation between dicot and monocot powdery mildew.</title>
        <authorList>
            <person name="Wu Y."/>
            <person name="Ma X."/>
            <person name="Pan Z."/>
            <person name="Kale S.D."/>
            <person name="Song Y."/>
            <person name="King H."/>
            <person name="Zhang Q."/>
            <person name="Presley C."/>
            <person name="Deng X."/>
            <person name="Wei C.I."/>
            <person name="Xiao S."/>
        </authorList>
    </citation>
    <scope>NUCLEOTIDE SEQUENCE [LARGE SCALE GENOMIC DNA]</scope>
    <source>
        <strain evidence="1">UMSG1</strain>
    </source>
</reference>
<accession>A0A420ISN3</accession>
<protein>
    <submittedName>
        <fullName evidence="1">Putative zinc knuckle domain protein</fullName>
    </submittedName>
</protein>
<name>A0A420ISN3_9PEZI</name>
<dbReference type="Proteomes" id="UP000285326">
    <property type="component" value="Unassembled WGS sequence"/>
</dbReference>
<dbReference type="AlphaFoldDB" id="A0A420ISN3"/>
<evidence type="ECO:0000313" key="1">
    <source>
        <dbReference type="EMBL" id="RKF77566.1"/>
    </source>
</evidence>
<proteinExistence type="predicted"/>
<evidence type="ECO:0000313" key="2">
    <source>
        <dbReference type="Proteomes" id="UP000285326"/>
    </source>
</evidence>
<organism evidence="1 2">
    <name type="scientific">Golovinomyces cichoracearum</name>
    <dbReference type="NCBI Taxonomy" id="62708"/>
    <lineage>
        <taxon>Eukaryota</taxon>
        <taxon>Fungi</taxon>
        <taxon>Dikarya</taxon>
        <taxon>Ascomycota</taxon>
        <taxon>Pezizomycotina</taxon>
        <taxon>Leotiomycetes</taxon>
        <taxon>Erysiphales</taxon>
        <taxon>Erysiphaceae</taxon>
        <taxon>Golovinomyces</taxon>
    </lineage>
</organism>
<gene>
    <name evidence="1" type="ORF">GcM1_218042</name>
</gene>
<comment type="caution">
    <text evidence="1">The sequence shown here is derived from an EMBL/GenBank/DDBJ whole genome shotgun (WGS) entry which is preliminary data.</text>
</comment>
<sequence length="84" mass="9524">MRDVIRQSTWDLDVEPLVSLQSALSNALQFCCSKARPSSQVRATWPQKASLLLAETRNSGRQALASATENDFLPFKYFTQEFKK</sequence>